<dbReference type="InterPro" id="IPR016874">
    <property type="entry name" value="TcmP-like"/>
</dbReference>
<evidence type="ECO:0000256" key="1">
    <source>
        <dbReference type="ARBA" id="ARBA00022603"/>
    </source>
</evidence>
<keyword evidence="1 3" id="KW-0489">Methyltransferase</keyword>
<comment type="caution">
    <text evidence="3">The sequence shown here is derived from an EMBL/GenBank/DDBJ whole genome shotgun (WGS) entry which is preliminary data.</text>
</comment>
<dbReference type="PANTHER" id="PTHR43619:SF2">
    <property type="entry name" value="S-ADENOSYL-L-METHIONINE-DEPENDENT METHYLTRANSFERASES SUPERFAMILY PROTEIN"/>
    <property type="match status" value="1"/>
</dbReference>
<dbReference type="InterPro" id="IPR007213">
    <property type="entry name" value="Ppm1/Ppm2/Tcmp"/>
</dbReference>
<organism evidence="3 4">
    <name type="scientific">Tamaricihabitans halophyticus</name>
    <dbReference type="NCBI Taxonomy" id="1262583"/>
    <lineage>
        <taxon>Bacteria</taxon>
        <taxon>Bacillati</taxon>
        <taxon>Actinomycetota</taxon>
        <taxon>Actinomycetes</taxon>
        <taxon>Pseudonocardiales</taxon>
        <taxon>Pseudonocardiaceae</taxon>
        <taxon>Tamaricihabitans</taxon>
    </lineage>
</organism>
<dbReference type="Gene3D" id="3.40.50.150">
    <property type="entry name" value="Vaccinia Virus protein VP39"/>
    <property type="match status" value="1"/>
</dbReference>
<dbReference type="AlphaFoldDB" id="A0A4R2QFF5"/>
<evidence type="ECO:0000313" key="4">
    <source>
        <dbReference type="Proteomes" id="UP000294911"/>
    </source>
</evidence>
<gene>
    <name evidence="3" type="ORF">EV191_11571</name>
</gene>
<proteinExistence type="predicted"/>
<protein>
    <submittedName>
        <fullName evidence="3">Methyltransferase (TIGR00027 family)</fullName>
    </submittedName>
</protein>
<accession>A0A4R2QFF5</accession>
<dbReference type="GO" id="GO:0008168">
    <property type="term" value="F:methyltransferase activity"/>
    <property type="evidence" value="ECO:0007669"/>
    <property type="project" value="UniProtKB-KW"/>
</dbReference>
<dbReference type="Pfam" id="PF04072">
    <property type="entry name" value="LCM"/>
    <property type="match status" value="1"/>
</dbReference>
<dbReference type="EMBL" id="SLXQ01000015">
    <property type="protein sequence ID" value="TCP45791.1"/>
    <property type="molecule type" value="Genomic_DNA"/>
</dbReference>
<reference evidence="3 4" key="1">
    <citation type="submission" date="2019-03" db="EMBL/GenBank/DDBJ databases">
        <title>Genomic Encyclopedia of Type Strains, Phase IV (KMG-IV): sequencing the most valuable type-strain genomes for metagenomic binning, comparative biology and taxonomic classification.</title>
        <authorList>
            <person name="Goeker M."/>
        </authorList>
    </citation>
    <scope>NUCLEOTIDE SEQUENCE [LARGE SCALE GENOMIC DNA]</scope>
    <source>
        <strain evidence="3 4">DSM 45765</strain>
    </source>
</reference>
<evidence type="ECO:0000313" key="3">
    <source>
        <dbReference type="EMBL" id="TCP45791.1"/>
    </source>
</evidence>
<dbReference type="GO" id="GO:0032259">
    <property type="term" value="P:methylation"/>
    <property type="evidence" value="ECO:0007669"/>
    <property type="project" value="UniProtKB-KW"/>
</dbReference>
<dbReference type="Proteomes" id="UP000294911">
    <property type="component" value="Unassembled WGS sequence"/>
</dbReference>
<dbReference type="RefSeq" id="WP_165913086.1">
    <property type="nucleotide sequence ID" value="NZ_SLXQ01000015.1"/>
</dbReference>
<dbReference type="InterPro" id="IPR029063">
    <property type="entry name" value="SAM-dependent_MTases_sf"/>
</dbReference>
<dbReference type="PANTHER" id="PTHR43619">
    <property type="entry name" value="S-ADENOSYL-L-METHIONINE-DEPENDENT METHYLTRANSFERASE YKTD-RELATED"/>
    <property type="match status" value="1"/>
</dbReference>
<sequence>MSTTKITLSGTKKTMLYTLYFRAIDARSPRPLVADDWAASVLDRLNVNRLSLVGRSSDRFIGLLRARRIDGWTRDFLAEHPTAVVLHLGCGLDSRAFRLPVPPEVQWYDVDFPEIIELRERFYPDRTNYRQIASSVTEPEWLDEIPSDRPTLIIAEGLLMYLSESDVHRLLASVTERFPGGELIFDGMGRVLARLSKMFGWTLDDPAELERRHPRLRRVDHIDISADYRLIQERWYRNLVGLLRRIPAVRKALHLLRFRF</sequence>
<name>A0A4R2QFF5_9PSEU</name>
<keyword evidence="2 3" id="KW-0808">Transferase</keyword>
<dbReference type="PIRSF" id="PIRSF028177">
    <property type="entry name" value="Polyketide_synth_Omtfrase_TcmP"/>
    <property type="match status" value="1"/>
</dbReference>
<evidence type="ECO:0000256" key="2">
    <source>
        <dbReference type="ARBA" id="ARBA00022679"/>
    </source>
</evidence>
<dbReference type="SUPFAM" id="SSF53335">
    <property type="entry name" value="S-adenosyl-L-methionine-dependent methyltransferases"/>
    <property type="match status" value="1"/>
</dbReference>
<keyword evidence="4" id="KW-1185">Reference proteome</keyword>